<reference evidence="1 2" key="1">
    <citation type="submission" date="2013-08" db="EMBL/GenBank/DDBJ databases">
        <authorList>
            <consortium name="DOE Joint Genome Institute"/>
            <person name="Eisen J."/>
            <person name="Huntemann M."/>
            <person name="Han J."/>
            <person name="Chen A."/>
            <person name="Kyrpides N."/>
            <person name="Mavromatis K."/>
            <person name="Markowitz V."/>
            <person name="Palaniappan K."/>
            <person name="Ivanova N."/>
            <person name="Schaumberg A."/>
            <person name="Pati A."/>
            <person name="Liolios K."/>
            <person name="Nordberg H.P."/>
            <person name="Cantor M.N."/>
            <person name="Hua S.X."/>
            <person name="Woyke T."/>
        </authorList>
    </citation>
    <scope>NUCLEOTIDE SEQUENCE [LARGE SCALE GENOMIC DNA]</scope>
    <source>
        <strain evidence="1 2">DSM 2278</strain>
    </source>
</reference>
<evidence type="ECO:0000313" key="1">
    <source>
        <dbReference type="EMBL" id="ETA68200.1"/>
    </source>
</evidence>
<evidence type="ECO:0000313" key="2">
    <source>
        <dbReference type="Proteomes" id="UP000019483"/>
    </source>
</evidence>
<name>W9DRM1_METTI</name>
<gene>
    <name evidence="1" type="ORF">MettiDRAFT_1653</name>
</gene>
<accession>W9DRM1</accession>
<dbReference type="AlphaFoldDB" id="W9DRM1"/>
<proteinExistence type="predicted"/>
<comment type="caution">
    <text evidence="1">The sequence shown here is derived from an EMBL/GenBank/DDBJ whole genome shotgun (WGS) entry which is preliminary data.</text>
</comment>
<organism evidence="1 2">
    <name type="scientific">Methanolobus tindarius DSM 2278</name>
    <dbReference type="NCBI Taxonomy" id="1090322"/>
    <lineage>
        <taxon>Archaea</taxon>
        <taxon>Methanobacteriati</taxon>
        <taxon>Methanobacteriota</taxon>
        <taxon>Stenosarchaea group</taxon>
        <taxon>Methanomicrobia</taxon>
        <taxon>Methanosarcinales</taxon>
        <taxon>Methanosarcinaceae</taxon>
        <taxon>Methanolobus</taxon>
    </lineage>
</organism>
<keyword evidence="2" id="KW-1185">Reference proteome</keyword>
<dbReference type="EMBL" id="AZAJ01000001">
    <property type="protein sequence ID" value="ETA68200.1"/>
    <property type="molecule type" value="Genomic_DNA"/>
</dbReference>
<dbReference type="OrthoDB" id="373982at2157"/>
<dbReference type="RefSeq" id="WP_023845336.1">
    <property type="nucleotide sequence ID" value="NZ_AZAJ01000001.1"/>
</dbReference>
<dbReference type="Proteomes" id="UP000019483">
    <property type="component" value="Unassembled WGS sequence"/>
</dbReference>
<protein>
    <submittedName>
        <fullName evidence="1">Uncharacterized protein</fullName>
    </submittedName>
</protein>
<sequence>MAKNKRNYRTLSEIERNYFPKSYEKRHFEQLLDKPKEAGEAVAQKLMKNV</sequence>